<dbReference type="Gene3D" id="3.40.50.2000">
    <property type="entry name" value="Glycogen Phosphorylase B"/>
    <property type="match status" value="2"/>
</dbReference>
<dbReference type="EMBL" id="BAABGA010000029">
    <property type="protein sequence ID" value="GAA4451811.1"/>
    <property type="molecule type" value="Genomic_DNA"/>
</dbReference>
<dbReference type="Pfam" id="PF00534">
    <property type="entry name" value="Glycos_transf_1"/>
    <property type="match status" value="1"/>
</dbReference>
<accession>A0ABP8MKI3</accession>
<name>A0ABP8MKI3_9BACT</name>
<gene>
    <name evidence="2" type="ORF">GCM10023156_20130</name>
</gene>
<keyword evidence="3" id="KW-1185">Reference proteome</keyword>
<dbReference type="SUPFAM" id="SSF53756">
    <property type="entry name" value="UDP-Glycosyltransferase/glycogen phosphorylase"/>
    <property type="match status" value="1"/>
</dbReference>
<comment type="caution">
    <text evidence="2">The sequence shown here is derived from an EMBL/GenBank/DDBJ whole genome shotgun (WGS) entry which is preliminary data.</text>
</comment>
<organism evidence="2 3">
    <name type="scientific">Novipirellula rosea</name>
    <dbReference type="NCBI Taxonomy" id="1031540"/>
    <lineage>
        <taxon>Bacteria</taxon>
        <taxon>Pseudomonadati</taxon>
        <taxon>Planctomycetota</taxon>
        <taxon>Planctomycetia</taxon>
        <taxon>Pirellulales</taxon>
        <taxon>Pirellulaceae</taxon>
        <taxon>Novipirellula</taxon>
    </lineage>
</organism>
<dbReference type="InterPro" id="IPR001296">
    <property type="entry name" value="Glyco_trans_1"/>
</dbReference>
<dbReference type="RefSeq" id="WP_345321645.1">
    <property type="nucleotide sequence ID" value="NZ_BAABGA010000029.1"/>
</dbReference>
<sequence>MIETLCKSESELTNAQPLLAKRLLVVYENHPLETTTARAVPRLLAQLAAHFASTDTATEVIAVGPGNTNIDGVRSVSATLGLAGRVRCRIRGGRVGRSLGFRPTVESTAPYQRAREALKQFTQTADEQTIVIASTMAVAALAKQVLPRARVVYWIQSLPRLGQEALAARAVAGADAIVAPSHAIYADLFALICRDRFPPPVWTIPNWIDQSQVKTLSREQIAETRQRIGLADDDFAVMHVGRAPEKGLQIAKTALAIGQFQKNTVLVTIGGAKKERGRLNDRAEFLQLGWISLEELNAVYQTCQLGLVPSVWWENCPLALIEMMSLGICPIGSRVGGIPEMIDHGKSGLIVDAPNDVDAWASAIQTLAADDELRNRLGHQASLSVQHQFDRQNILSRWRQVLNTVIATA</sequence>
<dbReference type="Proteomes" id="UP001500840">
    <property type="component" value="Unassembled WGS sequence"/>
</dbReference>
<evidence type="ECO:0000259" key="1">
    <source>
        <dbReference type="Pfam" id="PF00534"/>
    </source>
</evidence>
<dbReference type="PANTHER" id="PTHR12526:SF635">
    <property type="entry name" value="GLYCOSYL TRANSFERASE GROUP 1"/>
    <property type="match status" value="1"/>
</dbReference>
<evidence type="ECO:0000313" key="2">
    <source>
        <dbReference type="EMBL" id="GAA4451811.1"/>
    </source>
</evidence>
<reference evidence="3" key="1">
    <citation type="journal article" date="2019" name="Int. J. Syst. Evol. Microbiol.">
        <title>The Global Catalogue of Microorganisms (GCM) 10K type strain sequencing project: providing services to taxonomists for standard genome sequencing and annotation.</title>
        <authorList>
            <consortium name="The Broad Institute Genomics Platform"/>
            <consortium name="The Broad Institute Genome Sequencing Center for Infectious Disease"/>
            <person name="Wu L."/>
            <person name="Ma J."/>
        </authorList>
    </citation>
    <scope>NUCLEOTIDE SEQUENCE [LARGE SCALE GENOMIC DNA]</scope>
    <source>
        <strain evidence="3">JCM 17759</strain>
    </source>
</reference>
<dbReference type="CDD" id="cd03801">
    <property type="entry name" value="GT4_PimA-like"/>
    <property type="match status" value="1"/>
</dbReference>
<dbReference type="PANTHER" id="PTHR12526">
    <property type="entry name" value="GLYCOSYLTRANSFERASE"/>
    <property type="match status" value="1"/>
</dbReference>
<proteinExistence type="predicted"/>
<protein>
    <recommendedName>
        <fullName evidence="1">Glycosyl transferase family 1 domain-containing protein</fullName>
    </recommendedName>
</protein>
<evidence type="ECO:0000313" key="3">
    <source>
        <dbReference type="Proteomes" id="UP001500840"/>
    </source>
</evidence>
<feature type="domain" description="Glycosyl transferase family 1" evidence="1">
    <location>
        <begin position="222"/>
        <end position="381"/>
    </location>
</feature>